<dbReference type="InterPro" id="IPR055768">
    <property type="entry name" value="DUF7344"/>
</dbReference>
<evidence type="ECO:0000313" key="3">
    <source>
        <dbReference type="Proteomes" id="UP000830729"/>
    </source>
</evidence>
<dbReference type="AlphaFoldDB" id="A0A8U0HP58"/>
<sequence>MSNTDSDAEMYEWNGGPNLGTMNDSTLNQAFDLLRNQRRRYVLKTLHTEPETVFSVDKIADNVLTHDPEAGDRDSVLVDLHHKILPRLADESIIDFDARTGTVRYRGGELVDDLLVTLTE</sequence>
<gene>
    <name evidence="2" type="ORF">M0R89_09645</name>
</gene>
<organism evidence="2 3">
    <name type="scientific">Halorussus limi</name>
    <dbReference type="NCBI Taxonomy" id="2938695"/>
    <lineage>
        <taxon>Archaea</taxon>
        <taxon>Methanobacteriati</taxon>
        <taxon>Methanobacteriota</taxon>
        <taxon>Stenosarchaea group</taxon>
        <taxon>Halobacteria</taxon>
        <taxon>Halobacteriales</taxon>
        <taxon>Haladaptataceae</taxon>
        <taxon>Halorussus</taxon>
    </lineage>
</organism>
<dbReference type="EMBL" id="CP096659">
    <property type="protein sequence ID" value="UPV72812.1"/>
    <property type="molecule type" value="Genomic_DNA"/>
</dbReference>
<proteinExistence type="predicted"/>
<evidence type="ECO:0000313" key="2">
    <source>
        <dbReference type="EMBL" id="UPV72812.1"/>
    </source>
</evidence>
<protein>
    <recommendedName>
        <fullName evidence="1">DUF7344 domain-containing protein</fullName>
    </recommendedName>
</protein>
<dbReference type="Pfam" id="PF24035">
    <property type="entry name" value="DUF7344"/>
    <property type="match status" value="1"/>
</dbReference>
<evidence type="ECO:0000259" key="1">
    <source>
        <dbReference type="Pfam" id="PF24035"/>
    </source>
</evidence>
<keyword evidence="3" id="KW-1185">Reference proteome</keyword>
<dbReference type="Proteomes" id="UP000830729">
    <property type="component" value="Chromosome"/>
</dbReference>
<dbReference type="GeneID" id="72185462"/>
<dbReference type="KEGG" id="halx:M0R89_09645"/>
<accession>A0A8U0HP58</accession>
<name>A0A8U0HP58_9EURY</name>
<feature type="domain" description="DUF7344" evidence="1">
    <location>
        <begin position="31"/>
        <end position="104"/>
    </location>
</feature>
<dbReference type="RefSeq" id="WP_248648871.1">
    <property type="nucleotide sequence ID" value="NZ_CP096659.1"/>
</dbReference>
<reference evidence="2 3" key="1">
    <citation type="submission" date="2022-04" db="EMBL/GenBank/DDBJ databases">
        <title>Diverse halophilic archaea isolated from saline environments.</title>
        <authorList>
            <person name="Cui H.-L."/>
        </authorList>
    </citation>
    <scope>NUCLEOTIDE SEQUENCE [LARGE SCALE GENOMIC DNA]</scope>
    <source>
        <strain evidence="2 3">XZYJT49</strain>
    </source>
</reference>